<gene>
    <name evidence="1" type="ORF">F3Y22_tig00111137pilonHSYRG00005</name>
</gene>
<keyword evidence="2" id="KW-1185">Reference proteome</keyword>
<dbReference type="PANTHER" id="PTHR43571">
    <property type="entry name" value="NADP-SPECIFIC GLUTAMATE DEHYDROGENASE 1-RELATED"/>
    <property type="match status" value="1"/>
</dbReference>
<dbReference type="EMBL" id="VEPZ02001243">
    <property type="protein sequence ID" value="KAE8684312.1"/>
    <property type="molecule type" value="Genomic_DNA"/>
</dbReference>
<dbReference type="GO" id="GO:0005829">
    <property type="term" value="C:cytosol"/>
    <property type="evidence" value="ECO:0007669"/>
    <property type="project" value="TreeGrafter"/>
</dbReference>
<dbReference type="InterPro" id="IPR050724">
    <property type="entry name" value="Glu_Leu_Phe_Val_DH"/>
</dbReference>
<evidence type="ECO:0000313" key="1">
    <source>
        <dbReference type="EMBL" id="KAE8684312.1"/>
    </source>
</evidence>
<comment type="caution">
    <text evidence="1">The sequence shown here is derived from an EMBL/GenBank/DDBJ whole genome shotgun (WGS) entry which is preliminary data.</text>
</comment>
<organism evidence="1 2">
    <name type="scientific">Hibiscus syriacus</name>
    <name type="common">Rose of Sharon</name>
    <dbReference type="NCBI Taxonomy" id="106335"/>
    <lineage>
        <taxon>Eukaryota</taxon>
        <taxon>Viridiplantae</taxon>
        <taxon>Streptophyta</taxon>
        <taxon>Embryophyta</taxon>
        <taxon>Tracheophyta</taxon>
        <taxon>Spermatophyta</taxon>
        <taxon>Magnoliopsida</taxon>
        <taxon>eudicotyledons</taxon>
        <taxon>Gunneridae</taxon>
        <taxon>Pentapetalae</taxon>
        <taxon>rosids</taxon>
        <taxon>malvids</taxon>
        <taxon>Malvales</taxon>
        <taxon>Malvaceae</taxon>
        <taxon>Malvoideae</taxon>
        <taxon>Hibiscus</taxon>
    </lineage>
</organism>
<evidence type="ECO:0000313" key="2">
    <source>
        <dbReference type="Proteomes" id="UP000436088"/>
    </source>
</evidence>
<accession>A0A6A2YZH3</accession>
<name>A0A6A2YZH3_HIBSY</name>
<proteinExistence type="predicted"/>
<dbReference type="Proteomes" id="UP000436088">
    <property type="component" value="Unassembled WGS sequence"/>
</dbReference>
<sequence>MVMLMLLPGGGLGMNPSMDDMDLIQAQRDLVRDIGDEIDLEIGPGDDDPSFANTPLLGGLSSLEPSAEEQDETGSIIEAALKSDPLEVGFIQSVQEAVHVIDLSKCRNSQILEAMKQTFNRALKAAMISVIRKKVPTGNTLLENLRSSDLCYSVSGASIGCHVESDQDRALLHGAVISAFLAIAQAMTDQGCV</sequence>
<reference evidence="1" key="1">
    <citation type="submission" date="2019-09" db="EMBL/GenBank/DDBJ databases">
        <title>Draft genome information of white flower Hibiscus syriacus.</title>
        <authorList>
            <person name="Kim Y.-M."/>
        </authorList>
    </citation>
    <scope>NUCLEOTIDE SEQUENCE [LARGE SCALE GENOMIC DNA]</scope>
    <source>
        <strain evidence="1">YM2019G1</strain>
    </source>
</reference>
<dbReference type="AlphaFoldDB" id="A0A6A2YZH3"/>
<dbReference type="GO" id="GO:0006537">
    <property type="term" value="P:glutamate biosynthetic process"/>
    <property type="evidence" value="ECO:0007669"/>
    <property type="project" value="TreeGrafter"/>
</dbReference>
<dbReference type="PANTHER" id="PTHR43571:SF1">
    <property type="entry name" value="NADP-SPECIFIC GLUTAMATE DEHYDROGENASE 1-RELATED"/>
    <property type="match status" value="1"/>
</dbReference>
<dbReference type="GO" id="GO:0004354">
    <property type="term" value="F:glutamate dehydrogenase (NADP+) activity"/>
    <property type="evidence" value="ECO:0007669"/>
    <property type="project" value="TreeGrafter"/>
</dbReference>
<protein>
    <submittedName>
        <fullName evidence="1">Uncharacterized protein</fullName>
    </submittedName>
</protein>